<evidence type="ECO:0000256" key="6">
    <source>
        <dbReference type="ARBA" id="ARBA00022642"/>
    </source>
</evidence>
<organism evidence="11 12">
    <name type="scientific">Salinivibrio kushneri</name>
    <dbReference type="NCBI Taxonomy" id="1908198"/>
    <lineage>
        <taxon>Bacteria</taxon>
        <taxon>Pseudomonadati</taxon>
        <taxon>Pseudomonadota</taxon>
        <taxon>Gammaproteobacteria</taxon>
        <taxon>Vibrionales</taxon>
        <taxon>Vibrionaceae</taxon>
        <taxon>Salinivibrio</taxon>
    </lineage>
</organism>
<dbReference type="InterPro" id="IPR041525">
    <property type="entry name" value="N/Namide_PRibTrfase"/>
</dbReference>
<gene>
    <name evidence="7 11" type="primary">pncB</name>
    <name evidence="11" type="ORF">N8M53_06575</name>
</gene>
<evidence type="ECO:0000256" key="3">
    <source>
        <dbReference type="ARBA" id="ARBA00013236"/>
    </source>
</evidence>
<keyword evidence="11" id="KW-0328">Glycosyltransferase</keyword>
<comment type="PTM">
    <text evidence="7 8">Transiently phosphorylated on a His residue during the reaction cycle. Phosphorylation strongly increases the affinity for substrates and increases the rate of nicotinate D-ribonucleotide production. Dephosphorylation regenerates the low-affinity form of the enzyme, leading to product release.</text>
</comment>
<dbReference type="Pfam" id="PF04095">
    <property type="entry name" value="NAPRTase"/>
    <property type="match status" value="1"/>
</dbReference>
<dbReference type="Proteomes" id="UP001164748">
    <property type="component" value="Chromosome"/>
</dbReference>
<evidence type="ECO:0000313" key="11">
    <source>
        <dbReference type="EMBL" id="WBA09853.1"/>
    </source>
</evidence>
<dbReference type="GO" id="GO:0016757">
    <property type="term" value="F:glycosyltransferase activity"/>
    <property type="evidence" value="ECO:0007669"/>
    <property type="project" value="UniProtKB-KW"/>
</dbReference>
<dbReference type="GO" id="GO:0004516">
    <property type="term" value="F:nicotinate phosphoribosyltransferase activity"/>
    <property type="evidence" value="ECO:0007669"/>
    <property type="project" value="UniProtKB-UniRule"/>
</dbReference>
<dbReference type="NCBIfam" id="TIGR01514">
    <property type="entry name" value="NAPRTase"/>
    <property type="match status" value="1"/>
</dbReference>
<feature type="domain" description="Nicotinate/nicotinamide phosphoribosyltransferase" evidence="9">
    <location>
        <begin position="163"/>
        <end position="390"/>
    </location>
</feature>
<evidence type="ECO:0000256" key="5">
    <source>
        <dbReference type="ARBA" id="ARBA00022598"/>
    </source>
</evidence>
<comment type="function">
    <text evidence="7 8">Catalyzes the synthesis of beta-nicotinate D-ribonucleotide from nicotinate and 5-phospho-D-ribose 1-phosphate at the expense of ATP.</text>
</comment>
<dbReference type="Gene3D" id="3.20.140.10">
    <property type="entry name" value="nicotinate phosphoribosyltransferase"/>
    <property type="match status" value="1"/>
</dbReference>
<keyword evidence="4 7" id="KW-0597">Phosphoprotein</keyword>
<evidence type="ECO:0000256" key="2">
    <source>
        <dbReference type="ARBA" id="ARBA00010897"/>
    </source>
</evidence>
<sequence>MHNPIITSLLDTDAYKINMQQAVFHHYPDVQVTADFYCRSDEDLSYLCEQVVEHINYLATLRFQPDELDYLAALGLYHTDFLTFLSRFQFDPDQVAVGVEDGQLAIHISGPWQEVILWEVPLLAIICELRNRACYPHHTVNDALARLDDKLTHLPKDGFAEGFQLVDFGTRRRFSREVHQAVVTRLHAIYPPLRGTSNVWLAKQLGLTPVGTQAHEWFQAHQQLAGQLSDSQQLALQVWLQEYPETLGIALTDCINMDAFLHDFDRSLCHAFSGLRHDSGDPITWGEKALAHYREQGIDPKDKTLVFSDSLTLAKAVQIYQHFADKATTSFGIGTQLTCDLPNVKTLNVVIKLTSCQGKPVAKISDEPNKAICKDDNHLSALKAAFKLPE</sequence>
<dbReference type="HAMAP" id="MF_00570">
    <property type="entry name" value="NAPRTase"/>
    <property type="match status" value="1"/>
</dbReference>
<proteinExistence type="inferred from homology"/>
<name>A0AA47KN15_9GAMM</name>
<keyword evidence="11" id="KW-0808">Transferase</keyword>
<dbReference type="Pfam" id="PF17767">
    <property type="entry name" value="NAPRTase_N"/>
    <property type="match status" value="1"/>
</dbReference>
<dbReference type="AlphaFoldDB" id="A0AA47KN15"/>
<keyword evidence="5 7" id="KW-0436">Ligase</keyword>
<evidence type="ECO:0000256" key="8">
    <source>
        <dbReference type="RuleBase" id="RU003838"/>
    </source>
</evidence>
<dbReference type="InterPro" id="IPR040727">
    <property type="entry name" value="NAPRTase_N"/>
</dbReference>
<reference evidence="11" key="1">
    <citation type="submission" date="2022-09" db="EMBL/GenBank/DDBJ databases">
        <authorList>
            <person name="Li Z.-J."/>
        </authorList>
    </citation>
    <scope>NUCLEOTIDE SEQUENCE</scope>
    <source>
        <strain evidence="11">TGB11</strain>
    </source>
</reference>
<dbReference type="EMBL" id="CP114588">
    <property type="protein sequence ID" value="WBA09853.1"/>
    <property type="molecule type" value="Genomic_DNA"/>
</dbReference>
<comment type="pathway">
    <text evidence="1 7 8">Cofactor biosynthesis; NAD(+) biosynthesis; nicotinate D-ribonucleotide from nicotinate: step 1/1.</text>
</comment>
<dbReference type="InterPro" id="IPR007229">
    <property type="entry name" value="Nic_PRibTrfase-Fam"/>
</dbReference>
<evidence type="ECO:0000259" key="9">
    <source>
        <dbReference type="Pfam" id="PF04095"/>
    </source>
</evidence>
<evidence type="ECO:0000256" key="7">
    <source>
        <dbReference type="HAMAP-Rule" id="MF_00570"/>
    </source>
</evidence>
<feature type="modified residue" description="Phosphohistidine; by autocatalysis" evidence="7">
    <location>
        <position position="215"/>
    </location>
</feature>
<dbReference type="PANTHER" id="PTHR11098">
    <property type="entry name" value="NICOTINATE PHOSPHORIBOSYLTRANSFERASE"/>
    <property type="match status" value="1"/>
</dbReference>
<evidence type="ECO:0000256" key="4">
    <source>
        <dbReference type="ARBA" id="ARBA00022553"/>
    </source>
</evidence>
<comment type="similarity">
    <text evidence="2 7 8">Belongs to the NAPRTase family.</text>
</comment>
<dbReference type="InterPro" id="IPR006406">
    <property type="entry name" value="Nic_PRibTrfase"/>
</dbReference>
<dbReference type="PIRSF" id="PIRSF000484">
    <property type="entry name" value="NAPRT"/>
    <property type="match status" value="1"/>
</dbReference>
<dbReference type="GO" id="GO:0005829">
    <property type="term" value="C:cytosol"/>
    <property type="evidence" value="ECO:0007669"/>
    <property type="project" value="TreeGrafter"/>
</dbReference>
<comment type="catalytic activity">
    <reaction evidence="7 8">
        <text>5-phospho-alpha-D-ribose 1-diphosphate + nicotinate + ATP + H2O = nicotinate beta-D-ribonucleotide + ADP + phosphate + diphosphate</text>
        <dbReference type="Rhea" id="RHEA:36163"/>
        <dbReference type="ChEBI" id="CHEBI:15377"/>
        <dbReference type="ChEBI" id="CHEBI:30616"/>
        <dbReference type="ChEBI" id="CHEBI:32544"/>
        <dbReference type="ChEBI" id="CHEBI:33019"/>
        <dbReference type="ChEBI" id="CHEBI:43474"/>
        <dbReference type="ChEBI" id="CHEBI:57502"/>
        <dbReference type="ChEBI" id="CHEBI:58017"/>
        <dbReference type="ChEBI" id="CHEBI:456216"/>
        <dbReference type="EC" id="6.3.4.21"/>
    </reaction>
</comment>
<dbReference type="CDD" id="cd01401">
    <property type="entry name" value="PncB_like"/>
    <property type="match status" value="1"/>
</dbReference>
<dbReference type="SUPFAM" id="SSF54675">
    <property type="entry name" value="Nicotinate/Quinolinate PRTase N-terminal domain-like"/>
    <property type="match status" value="1"/>
</dbReference>
<evidence type="ECO:0000256" key="1">
    <source>
        <dbReference type="ARBA" id="ARBA00004952"/>
    </source>
</evidence>
<dbReference type="RefSeq" id="WP_269579940.1">
    <property type="nucleotide sequence ID" value="NZ_CP114588.1"/>
</dbReference>
<keyword evidence="6 7" id="KW-0662">Pyridine nucleotide biosynthesis</keyword>
<accession>A0AA47KN15</accession>
<evidence type="ECO:0000259" key="10">
    <source>
        <dbReference type="Pfam" id="PF17767"/>
    </source>
</evidence>
<dbReference type="NCBIfam" id="NF003704">
    <property type="entry name" value="PRK05321.1"/>
    <property type="match status" value="1"/>
</dbReference>
<dbReference type="PANTHER" id="PTHR11098:SF1">
    <property type="entry name" value="NICOTINATE PHOSPHORIBOSYLTRANSFERASE"/>
    <property type="match status" value="1"/>
</dbReference>
<feature type="domain" description="Nicotinate phosphoribosyltransferase N-terminal" evidence="10">
    <location>
        <begin position="10"/>
        <end position="126"/>
    </location>
</feature>
<protein>
    <recommendedName>
        <fullName evidence="3 7">Nicotinate phosphoribosyltransferase</fullName>
        <shortName evidence="7">NAPRTase</shortName>
        <ecNumber evidence="3 7">6.3.4.21</ecNumber>
    </recommendedName>
</protein>
<dbReference type="GO" id="GO:0034355">
    <property type="term" value="P:NAD+ biosynthetic process via the salvage pathway"/>
    <property type="evidence" value="ECO:0007669"/>
    <property type="project" value="TreeGrafter"/>
</dbReference>
<evidence type="ECO:0000313" key="12">
    <source>
        <dbReference type="Proteomes" id="UP001164748"/>
    </source>
</evidence>
<dbReference type="InterPro" id="IPR036068">
    <property type="entry name" value="Nicotinate_pribotase-like_C"/>
</dbReference>
<dbReference type="SUPFAM" id="SSF51690">
    <property type="entry name" value="Nicotinate/Quinolinate PRTase C-terminal domain-like"/>
    <property type="match status" value="1"/>
</dbReference>
<dbReference type="EC" id="6.3.4.21" evidence="3 7"/>